<dbReference type="EMBL" id="KQ086053">
    <property type="protein sequence ID" value="KLO09510.1"/>
    <property type="molecule type" value="Genomic_DNA"/>
</dbReference>
<dbReference type="Proteomes" id="UP000053477">
    <property type="component" value="Unassembled WGS sequence"/>
</dbReference>
<evidence type="ECO:0000313" key="2">
    <source>
        <dbReference type="Proteomes" id="UP000053477"/>
    </source>
</evidence>
<reference evidence="1 2" key="1">
    <citation type="submission" date="2015-04" db="EMBL/GenBank/DDBJ databases">
        <title>Complete genome sequence of Schizopora paradoxa KUC8140, a cosmopolitan wood degrader in East Asia.</title>
        <authorList>
            <consortium name="DOE Joint Genome Institute"/>
            <person name="Min B."/>
            <person name="Park H."/>
            <person name="Jang Y."/>
            <person name="Kim J.-J."/>
            <person name="Kim K.H."/>
            <person name="Pangilinan J."/>
            <person name="Lipzen A."/>
            <person name="Riley R."/>
            <person name="Grigoriev I.V."/>
            <person name="Spatafora J.W."/>
            <person name="Choi I.-G."/>
        </authorList>
    </citation>
    <scope>NUCLEOTIDE SEQUENCE [LARGE SCALE GENOMIC DNA]</scope>
    <source>
        <strain evidence="1 2">KUC8140</strain>
    </source>
</reference>
<dbReference type="AlphaFoldDB" id="A0A0H2RCF5"/>
<gene>
    <name evidence="1" type="ORF">SCHPADRAFT_931097</name>
</gene>
<keyword evidence="2" id="KW-1185">Reference proteome</keyword>
<evidence type="ECO:0000313" key="1">
    <source>
        <dbReference type="EMBL" id="KLO09510.1"/>
    </source>
</evidence>
<accession>A0A0H2RCF5</accession>
<dbReference type="SUPFAM" id="SSF52047">
    <property type="entry name" value="RNI-like"/>
    <property type="match status" value="1"/>
</dbReference>
<feature type="non-terminal residue" evidence="1">
    <location>
        <position position="1"/>
    </location>
</feature>
<sequence>MSNKRAADTSFNISEIVSKISTFIDDSDETSLSYLSRTNRCAYLSLQRDRGRIIACRVENVPSLSQFLNRQLSNYGRILCRSLEIIAKEGFHLDPRDSASHSSLESVFKLIGENQALNAFAYRTATPNCPQEFVCAPPRIWDSLRTSSGNLQALNIVTHACNWPSVFRLSFSGLRSLQLVLSFSTTPFRCRKVDYDPKENLWAVLVPRFLQRMEHLTHLVLSLRKAEFDPGFEMTDLHFPALIAIDISASTAPRGLIRFTANHPNLVRLHLHFKESTGQGQFRPQHLPMLRALKLREENSGTFATFLGRPSESVEHAFARRPHIEHFFIYTAIPGPHREHVCATRVVGAEFICVSLSFQPHYSARGK</sequence>
<proteinExistence type="predicted"/>
<organism evidence="1 2">
    <name type="scientific">Schizopora paradoxa</name>
    <dbReference type="NCBI Taxonomy" id="27342"/>
    <lineage>
        <taxon>Eukaryota</taxon>
        <taxon>Fungi</taxon>
        <taxon>Dikarya</taxon>
        <taxon>Basidiomycota</taxon>
        <taxon>Agaricomycotina</taxon>
        <taxon>Agaricomycetes</taxon>
        <taxon>Hymenochaetales</taxon>
        <taxon>Schizoporaceae</taxon>
        <taxon>Schizopora</taxon>
    </lineage>
</organism>
<evidence type="ECO:0008006" key="3">
    <source>
        <dbReference type="Google" id="ProtNLM"/>
    </source>
</evidence>
<name>A0A0H2RCF5_9AGAM</name>
<dbReference type="InParanoid" id="A0A0H2RCF5"/>
<protein>
    <recommendedName>
        <fullName evidence="3">F-box domain-containing protein</fullName>
    </recommendedName>
</protein>